<keyword evidence="2 3" id="KW-0040">ANK repeat</keyword>
<organism evidence="4 5">
    <name type="scientific">Pyxidicoccus parkwayensis</name>
    <dbReference type="NCBI Taxonomy" id="2813578"/>
    <lineage>
        <taxon>Bacteria</taxon>
        <taxon>Pseudomonadati</taxon>
        <taxon>Myxococcota</taxon>
        <taxon>Myxococcia</taxon>
        <taxon>Myxococcales</taxon>
        <taxon>Cystobacterineae</taxon>
        <taxon>Myxococcaceae</taxon>
        <taxon>Pyxidicoccus</taxon>
    </lineage>
</organism>
<keyword evidence="1" id="KW-0677">Repeat</keyword>
<evidence type="ECO:0000313" key="4">
    <source>
        <dbReference type="EMBL" id="QSQ23979.1"/>
    </source>
</evidence>
<sequence>MTERQYELTKLIHKINDLHFIETYDRVRMEGAAYLEVLHKAQAQNAALVESIRQILAEGVSLDFKTINNHTPLAVAVTHNNVELIQLLMDHGADIRETSDYGTPLHRAAEFGADKVVRFLIERGLDPRGKTPGGMTVLTAARSSRHSKNVVPLLVELLKPTKSQRPPPPKKLKELSEENILRYLAGPVPANVEARDWESLKAFMDSLFVEEYSVTIDRLYEEIEAQGAMRPHLVFACIDLIKQVSTKAPASKTLKKVSKAFHAHHGDLVVDGALAVRSLMVTGNLTVKGKASNPQGRQLFVGGDFECDVLYTEGPVLIGGDLRARTVDAYYNDYALEVRGVLKADTLTVEKHQVKAGRFEVKERIDK</sequence>
<evidence type="ECO:0000256" key="2">
    <source>
        <dbReference type="ARBA" id="ARBA00023043"/>
    </source>
</evidence>
<dbReference type="Gene3D" id="1.25.40.20">
    <property type="entry name" value="Ankyrin repeat-containing domain"/>
    <property type="match status" value="1"/>
</dbReference>
<dbReference type="RefSeq" id="WP_206725549.1">
    <property type="nucleotide sequence ID" value="NZ_CP071090.1"/>
</dbReference>
<protein>
    <submittedName>
        <fullName evidence="4">Ankyrin repeat domain-containing protein</fullName>
    </submittedName>
</protein>
<dbReference type="PROSITE" id="PS50088">
    <property type="entry name" value="ANK_REPEAT"/>
    <property type="match status" value="2"/>
</dbReference>
<accession>A0ABX7P061</accession>
<dbReference type="PANTHER" id="PTHR24171">
    <property type="entry name" value="ANKYRIN REPEAT DOMAIN-CONTAINING PROTEIN 39-RELATED"/>
    <property type="match status" value="1"/>
</dbReference>
<dbReference type="EMBL" id="CP071090">
    <property type="protein sequence ID" value="QSQ23979.1"/>
    <property type="molecule type" value="Genomic_DNA"/>
</dbReference>
<reference evidence="4 5" key="1">
    <citation type="submission" date="2021-02" db="EMBL/GenBank/DDBJ databases">
        <title>De Novo genome assembly of isolated myxobacteria.</title>
        <authorList>
            <person name="Stevens D.C."/>
        </authorList>
    </citation>
    <scope>NUCLEOTIDE SEQUENCE [LARGE SCALE GENOMIC DNA]</scope>
    <source>
        <strain evidence="5">SCPEA02</strain>
    </source>
</reference>
<proteinExistence type="predicted"/>
<evidence type="ECO:0000313" key="5">
    <source>
        <dbReference type="Proteomes" id="UP000662747"/>
    </source>
</evidence>
<dbReference type="Pfam" id="PF12796">
    <property type="entry name" value="Ank_2"/>
    <property type="match status" value="1"/>
</dbReference>
<keyword evidence="5" id="KW-1185">Reference proteome</keyword>
<feature type="repeat" description="ANK" evidence="3">
    <location>
        <begin position="100"/>
        <end position="132"/>
    </location>
</feature>
<dbReference type="InterPro" id="IPR036770">
    <property type="entry name" value="Ankyrin_rpt-contain_sf"/>
</dbReference>
<dbReference type="InterPro" id="IPR002110">
    <property type="entry name" value="Ankyrin_rpt"/>
</dbReference>
<name>A0ABX7P061_9BACT</name>
<evidence type="ECO:0000256" key="1">
    <source>
        <dbReference type="ARBA" id="ARBA00022737"/>
    </source>
</evidence>
<dbReference type="SMART" id="SM00248">
    <property type="entry name" value="ANK"/>
    <property type="match status" value="2"/>
</dbReference>
<dbReference type="SUPFAM" id="SSF48403">
    <property type="entry name" value="Ankyrin repeat"/>
    <property type="match status" value="1"/>
</dbReference>
<dbReference type="PROSITE" id="PS50297">
    <property type="entry name" value="ANK_REP_REGION"/>
    <property type="match status" value="2"/>
</dbReference>
<dbReference type="Proteomes" id="UP000662747">
    <property type="component" value="Chromosome"/>
</dbReference>
<feature type="repeat" description="ANK" evidence="3">
    <location>
        <begin position="68"/>
        <end position="100"/>
    </location>
</feature>
<evidence type="ECO:0000256" key="3">
    <source>
        <dbReference type="PROSITE-ProRule" id="PRU00023"/>
    </source>
</evidence>
<gene>
    <name evidence="4" type="ORF">JY651_03075</name>
</gene>